<evidence type="ECO:0000313" key="1">
    <source>
        <dbReference type="EMBL" id="KOF97752.1"/>
    </source>
</evidence>
<sequence length="60" mass="6953">MACRVVIRPKTDIVEKIEILKGKFNGEKKKNLIVSAKVINSLCNSCCSSRTKYFFLYNYF</sequence>
<accession>A0A0L8I8H4</accession>
<gene>
    <name evidence="1" type="ORF">OCBIM_22028599mg</name>
</gene>
<dbReference type="EMBL" id="KQ416263">
    <property type="protein sequence ID" value="KOF97752.1"/>
    <property type="molecule type" value="Genomic_DNA"/>
</dbReference>
<reference evidence="1" key="1">
    <citation type="submission" date="2015-07" db="EMBL/GenBank/DDBJ databases">
        <title>MeaNS - Measles Nucleotide Surveillance Program.</title>
        <authorList>
            <person name="Tran T."/>
            <person name="Druce J."/>
        </authorList>
    </citation>
    <scope>NUCLEOTIDE SEQUENCE</scope>
    <source>
        <strain evidence="1">UCB-OBI-ISO-001</strain>
        <tissue evidence="1">Gonad</tissue>
    </source>
</reference>
<organism evidence="1">
    <name type="scientific">Octopus bimaculoides</name>
    <name type="common">California two-spotted octopus</name>
    <dbReference type="NCBI Taxonomy" id="37653"/>
    <lineage>
        <taxon>Eukaryota</taxon>
        <taxon>Metazoa</taxon>
        <taxon>Spiralia</taxon>
        <taxon>Lophotrochozoa</taxon>
        <taxon>Mollusca</taxon>
        <taxon>Cephalopoda</taxon>
        <taxon>Coleoidea</taxon>
        <taxon>Octopodiformes</taxon>
        <taxon>Octopoda</taxon>
        <taxon>Incirrata</taxon>
        <taxon>Octopodidae</taxon>
        <taxon>Octopus</taxon>
    </lineage>
</organism>
<name>A0A0L8I8H4_OCTBM</name>
<protein>
    <submittedName>
        <fullName evidence="1">Uncharacterized protein</fullName>
    </submittedName>
</protein>
<dbReference type="AlphaFoldDB" id="A0A0L8I8H4"/>
<proteinExistence type="predicted"/>